<feature type="transmembrane region" description="Helical" evidence="2">
    <location>
        <begin position="98"/>
        <end position="116"/>
    </location>
</feature>
<evidence type="ECO:0000313" key="3">
    <source>
        <dbReference type="EMBL" id="GAA5146440.1"/>
    </source>
</evidence>
<evidence type="ECO:0008006" key="5">
    <source>
        <dbReference type="Google" id="ProtNLM"/>
    </source>
</evidence>
<keyword evidence="2" id="KW-0472">Membrane</keyword>
<organism evidence="3 4">
    <name type="scientific">Nocardioides marinquilinus</name>
    <dbReference type="NCBI Taxonomy" id="1210400"/>
    <lineage>
        <taxon>Bacteria</taxon>
        <taxon>Bacillati</taxon>
        <taxon>Actinomycetota</taxon>
        <taxon>Actinomycetes</taxon>
        <taxon>Propionibacteriales</taxon>
        <taxon>Nocardioidaceae</taxon>
        <taxon>Nocardioides</taxon>
    </lineage>
</organism>
<evidence type="ECO:0000256" key="1">
    <source>
        <dbReference type="SAM" id="MobiDB-lite"/>
    </source>
</evidence>
<keyword evidence="2" id="KW-1133">Transmembrane helix</keyword>
<reference evidence="4" key="1">
    <citation type="journal article" date="2019" name="Int. J. Syst. Evol. Microbiol.">
        <title>The Global Catalogue of Microorganisms (GCM) 10K type strain sequencing project: providing services to taxonomists for standard genome sequencing and annotation.</title>
        <authorList>
            <consortium name="The Broad Institute Genomics Platform"/>
            <consortium name="The Broad Institute Genome Sequencing Center for Infectious Disease"/>
            <person name="Wu L."/>
            <person name="Ma J."/>
        </authorList>
    </citation>
    <scope>NUCLEOTIDE SEQUENCE [LARGE SCALE GENOMIC DNA]</scope>
    <source>
        <strain evidence="4">JCM 18459</strain>
    </source>
</reference>
<proteinExistence type="predicted"/>
<dbReference type="EMBL" id="BAABKG010000002">
    <property type="protein sequence ID" value="GAA5146440.1"/>
    <property type="molecule type" value="Genomic_DNA"/>
</dbReference>
<gene>
    <name evidence="3" type="ORF">GCM10023340_17360</name>
</gene>
<sequence>MSGLRASAHRRSRRHAAGRLAALLLTLAGLFSMHGLADHGSSGHGLLPGMTGTSSTTAPDAAPVVGHHASHEDAGHATGAAGDADRPGHGEGHGGTDLLELCLAVLGALLALGAGARLRWPSRLAPPVRPALAPTAVRVRARDPAPPDLVRLCIHRC</sequence>
<name>A0ABP9PK42_9ACTN</name>
<feature type="region of interest" description="Disordered" evidence="1">
    <location>
        <begin position="47"/>
        <end position="92"/>
    </location>
</feature>
<protein>
    <recommendedName>
        <fullName evidence="5">DUF2946 domain-containing protein</fullName>
    </recommendedName>
</protein>
<dbReference type="RefSeq" id="WP_345457048.1">
    <property type="nucleotide sequence ID" value="NZ_BAABKG010000002.1"/>
</dbReference>
<evidence type="ECO:0000256" key="2">
    <source>
        <dbReference type="SAM" id="Phobius"/>
    </source>
</evidence>
<accession>A0ABP9PK42</accession>
<keyword evidence="4" id="KW-1185">Reference proteome</keyword>
<comment type="caution">
    <text evidence="3">The sequence shown here is derived from an EMBL/GenBank/DDBJ whole genome shotgun (WGS) entry which is preliminary data.</text>
</comment>
<evidence type="ECO:0000313" key="4">
    <source>
        <dbReference type="Proteomes" id="UP001500221"/>
    </source>
</evidence>
<keyword evidence="2" id="KW-0812">Transmembrane</keyword>
<feature type="compositionally biased region" description="Basic and acidic residues" evidence="1">
    <location>
        <begin position="83"/>
        <end position="92"/>
    </location>
</feature>
<dbReference type="Proteomes" id="UP001500221">
    <property type="component" value="Unassembled WGS sequence"/>
</dbReference>